<proteinExistence type="predicted"/>
<organism evidence="2 3">
    <name type="scientific">Thermomonas carbonis</name>
    <dbReference type="NCBI Taxonomy" id="1463158"/>
    <lineage>
        <taxon>Bacteria</taxon>
        <taxon>Pseudomonadati</taxon>
        <taxon>Pseudomonadota</taxon>
        <taxon>Gammaproteobacteria</taxon>
        <taxon>Lysobacterales</taxon>
        <taxon>Lysobacteraceae</taxon>
        <taxon>Thermomonas</taxon>
    </lineage>
</organism>
<protein>
    <submittedName>
        <fullName evidence="2">M23 family metallopeptidase</fullName>
    </submittedName>
</protein>
<dbReference type="CDD" id="cd12797">
    <property type="entry name" value="M23_peptidase"/>
    <property type="match status" value="1"/>
</dbReference>
<evidence type="ECO:0000313" key="3">
    <source>
        <dbReference type="Proteomes" id="UP000515804"/>
    </source>
</evidence>
<dbReference type="PANTHER" id="PTHR21666:SF268">
    <property type="entry name" value="PEPTIDASE M23 DOMAIN-CONTAINING PROTEIN"/>
    <property type="match status" value="1"/>
</dbReference>
<reference evidence="2 3" key="1">
    <citation type="submission" date="2020-08" db="EMBL/GenBank/DDBJ databases">
        <title>Genome sequence of Thermomonas carbonis KCTC 42013T.</title>
        <authorList>
            <person name="Hyun D.-W."/>
            <person name="Bae J.-W."/>
        </authorList>
    </citation>
    <scope>NUCLEOTIDE SEQUENCE [LARGE SCALE GENOMIC DNA]</scope>
    <source>
        <strain evidence="2 3">KCTC 42013</strain>
    </source>
</reference>
<dbReference type="InterPro" id="IPR016047">
    <property type="entry name" value="M23ase_b-sheet_dom"/>
</dbReference>
<accession>A0A7G9SR10</accession>
<dbReference type="Gene3D" id="2.70.70.10">
    <property type="entry name" value="Glucose Permease (Domain IIA)"/>
    <property type="match status" value="1"/>
</dbReference>
<keyword evidence="3" id="KW-1185">Reference proteome</keyword>
<dbReference type="GO" id="GO:0004222">
    <property type="term" value="F:metalloendopeptidase activity"/>
    <property type="evidence" value="ECO:0007669"/>
    <property type="project" value="TreeGrafter"/>
</dbReference>
<evidence type="ECO:0000313" key="2">
    <source>
        <dbReference type="EMBL" id="QNN70285.1"/>
    </source>
</evidence>
<dbReference type="PANTHER" id="PTHR21666">
    <property type="entry name" value="PEPTIDASE-RELATED"/>
    <property type="match status" value="1"/>
</dbReference>
<dbReference type="SUPFAM" id="SSF51261">
    <property type="entry name" value="Duplicated hybrid motif"/>
    <property type="match status" value="1"/>
</dbReference>
<evidence type="ECO:0000259" key="1">
    <source>
        <dbReference type="Pfam" id="PF01551"/>
    </source>
</evidence>
<dbReference type="EMBL" id="CP060719">
    <property type="protein sequence ID" value="QNN70285.1"/>
    <property type="molecule type" value="Genomic_DNA"/>
</dbReference>
<gene>
    <name evidence="2" type="ORF">H9L16_01165</name>
</gene>
<name>A0A7G9SR10_9GAMM</name>
<dbReference type="InterPro" id="IPR011055">
    <property type="entry name" value="Dup_hybrid_motif"/>
</dbReference>
<dbReference type="Pfam" id="PF01551">
    <property type="entry name" value="Peptidase_M23"/>
    <property type="match status" value="1"/>
</dbReference>
<dbReference type="InterPro" id="IPR050570">
    <property type="entry name" value="Cell_wall_metabolism_enzyme"/>
</dbReference>
<sequence length="197" mass="21584">MPTHAASPVRRRRFPASLLFLLVVGVALALWWRASPMPRALPELFRLWRQPPALEVPVPVAGVRVRAIADTWGGPRDGGRRHQGTDIFAERGTPVLSATDGIVARIGDYGIGGRHAWVLGPGGERHYYAHLDDWAPGLHAWQRVRAGEVIGIVGNTGNARTTPPHLHYGIYNQAGALNPYPRLRDAKPSHLNAPPPR</sequence>
<feature type="domain" description="M23ase beta-sheet core" evidence="1">
    <location>
        <begin position="81"/>
        <end position="179"/>
    </location>
</feature>
<dbReference type="Proteomes" id="UP000515804">
    <property type="component" value="Chromosome"/>
</dbReference>
<dbReference type="AlphaFoldDB" id="A0A7G9SR10"/>
<dbReference type="RefSeq" id="WP_187552801.1">
    <property type="nucleotide sequence ID" value="NZ_BMZL01000001.1"/>
</dbReference>
<dbReference type="KEGG" id="tcn:H9L16_01165"/>